<reference evidence="2" key="1">
    <citation type="submission" date="2016-11" db="UniProtKB">
        <authorList>
            <consortium name="WormBaseParasite"/>
        </authorList>
    </citation>
    <scope>IDENTIFICATION</scope>
    <source>
        <strain evidence="2">KR3021</strain>
    </source>
</reference>
<evidence type="ECO:0000313" key="1">
    <source>
        <dbReference type="Proteomes" id="UP000095286"/>
    </source>
</evidence>
<protein>
    <submittedName>
        <fullName evidence="2">Non-specific protein-tyrosine kinase</fullName>
    </submittedName>
</protein>
<proteinExistence type="predicted"/>
<evidence type="ECO:0000313" key="2">
    <source>
        <dbReference type="WBParaSite" id="RSKR_0000768700.1"/>
    </source>
</evidence>
<dbReference type="WBParaSite" id="RSKR_0000768700.1">
    <property type="protein sequence ID" value="RSKR_0000768700.1"/>
    <property type="gene ID" value="RSKR_0000768700"/>
</dbReference>
<dbReference type="Proteomes" id="UP000095286">
    <property type="component" value="Unplaced"/>
</dbReference>
<name>A0AC35U5H4_9BILA</name>
<sequence length="290" mass="34086">MGELTKRAGIDLRDNIPVACKFLKDKFHSQLHEKNNETMEEYKNLMNQSHENIVDFYGITYHVNFGYAIVTGYLPLKDIEKFVAEENKNTIRKADIVNWLKDIARGMTYIHEKNMIHRDLAARNVLLEEIPDREKIEHDSLNTRAKITDFGLARPLNSEMEYQIYSGPPLPIRSVAPECLTSTHFSKENDIWAFGCIIWELLHRNEKKYPECKNINELQQFLITEGKRLKFKEEDTSANYKKLVEVATNCFCKEPRIRGSFDQILSNLEQIDYEEDEILYQPSHHTHLKY</sequence>
<organism evidence="1 2">
    <name type="scientific">Rhabditophanes sp. KR3021</name>
    <dbReference type="NCBI Taxonomy" id="114890"/>
    <lineage>
        <taxon>Eukaryota</taxon>
        <taxon>Metazoa</taxon>
        <taxon>Ecdysozoa</taxon>
        <taxon>Nematoda</taxon>
        <taxon>Chromadorea</taxon>
        <taxon>Rhabditida</taxon>
        <taxon>Tylenchina</taxon>
        <taxon>Panagrolaimomorpha</taxon>
        <taxon>Strongyloidoidea</taxon>
        <taxon>Alloionematidae</taxon>
        <taxon>Rhabditophanes</taxon>
    </lineage>
</organism>
<accession>A0AC35U5H4</accession>